<reference evidence="1 2" key="4">
    <citation type="journal article" date="2010" name="Environ. Microbiol.">
        <title>The bacterial genus Collimonas: mycophagy, weathering and other adaptive solutions to life in oligotrophic soil environments.</title>
        <authorList>
            <person name="Leveau J.H."/>
            <person name="Uroz S."/>
            <person name="de Boer W."/>
        </authorList>
    </citation>
    <scope>NUCLEOTIDE SEQUENCE [LARGE SCALE GENOMIC DNA]</scope>
    <source>
        <strain evidence="1 2">Ter331</strain>
    </source>
</reference>
<dbReference type="eggNOG" id="ENOG502Z9B2">
    <property type="taxonomic scope" value="Bacteria"/>
</dbReference>
<evidence type="ECO:0000313" key="2">
    <source>
        <dbReference type="Proteomes" id="UP000008392"/>
    </source>
</evidence>
<dbReference type="RefSeq" id="WP_014005007.1">
    <property type="nucleotide sequence ID" value="NC_015856.1"/>
</dbReference>
<reference evidence="1 2" key="2">
    <citation type="journal article" date="2006" name="J. Microbiol. Methods">
        <title>Genomic flank-sequencing of plasposon insertion sites for rapid identification of functional genes.</title>
        <authorList>
            <person name="Leveau J.H."/>
            <person name="Gerards S."/>
            <person name="Fritsche K."/>
            <person name="Zondag G."/>
            <person name="van Veen J.A."/>
        </authorList>
    </citation>
    <scope>NUCLEOTIDE SEQUENCE [LARGE SCALE GENOMIC DNA]</scope>
    <source>
        <strain evidence="1 2">Ter331</strain>
    </source>
</reference>
<name>G0AIR9_COLFT</name>
<dbReference type="Proteomes" id="UP000008392">
    <property type="component" value="Chromosome"/>
</dbReference>
<gene>
    <name evidence="1" type="ordered locus">CFU_1020</name>
</gene>
<reference evidence="1 2" key="5">
    <citation type="journal article" date="2011" name="ISME J.">
        <title>Dual transcriptional profiling of a bacterial/fungal confrontation: Collimonas fungivorans versus Aspergillus niger.</title>
        <authorList>
            <person name="Mela F."/>
            <person name="Fritsche K."/>
            <person name="de Boer W."/>
            <person name="van Veen J.A."/>
            <person name="de Graaff L.H."/>
            <person name="van den Berg M."/>
            <person name="Leveau J.H."/>
        </authorList>
    </citation>
    <scope>NUCLEOTIDE SEQUENCE [LARGE SCALE GENOMIC DNA]</scope>
    <source>
        <strain evidence="1 2">Ter331</strain>
    </source>
</reference>
<keyword evidence="2" id="KW-1185">Reference proteome</keyword>
<protein>
    <submittedName>
        <fullName evidence="1">Uncharacterized protein</fullName>
    </submittedName>
</protein>
<dbReference type="AlphaFoldDB" id="G0AIR9"/>
<dbReference type="EMBL" id="CP002745">
    <property type="protein sequence ID" value="AEK60852.1"/>
    <property type="molecule type" value="Genomic_DNA"/>
</dbReference>
<proteinExistence type="predicted"/>
<dbReference type="KEGG" id="cfu:CFU_1020"/>
<reference evidence="1 2" key="1">
    <citation type="journal article" date="2004" name="Environ. Microbiol.">
        <title>Phylogeny-function analysis of (meta)genomic libraries: screening for expression of ribosomal RNA genes by large-insert library fluorescent in situ hybridization (LIL-FISH).</title>
        <authorList>
            <person name="Leveau J.H."/>
            <person name="Gerards S."/>
            <person name="de Boer W."/>
            <person name="van Veen J.A."/>
        </authorList>
    </citation>
    <scope>NUCLEOTIDE SEQUENCE [LARGE SCALE GENOMIC DNA]</scope>
    <source>
        <strain evidence="1 2">Ter331</strain>
    </source>
</reference>
<sequence>MILTEIQTGQIPEIYEEFSNFVGDKHWKSRVIQLQQDIKGNELLNDHINRENSIAFQLESIRELVGDNSGPWKMNNHAIYPAASFAAQAMGIIKASPTNLAEQFKRRIHGAFRNPDDMRGLRLELSAATHFVNRGLSIAWPEMTNIGTFDLLVNGLGPHGLEVECKSISEDKGRKIHKREALDFYHLVMPHLESVKSSLSIGLSVVLTVPRRLPTKYSDRMGLAKKVGEHIFLKKSAIFQDGSSIKINEFDTNVLKGSNSASLPKNLRTIIDEITETTNRQAILIGTEAGGALAIVVESAADDTFLKAVFDTLSDSAKRQFSKSRGGMFLTGLQGISSDQLRSLANQDNDKSQYATALNIRVSEFLNGANRDHVVGVGFLSENQLLQAEPGVVKTNGLAYYFPKKDSSLWSDDFSGLFSWSTAA</sequence>
<accession>G0AIR9</accession>
<dbReference type="HOGENOM" id="CLU_642027_0_0_4"/>
<reference evidence="1 2" key="3">
    <citation type="journal article" date="2008" name="FEMS Microbiol. Ecol.">
        <title>Identification and characterization of genes underlying chitinolysis in Collimonas fungivorans Ter331.</title>
        <authorList>
            <person name="Fritsche K."/>
            <person name="de Boer W."/>
            <person name="Gerards S."/>
            <person name="van den Berg M."/>
            <person name="van Veen J.A."/>
            <person name="Leveau J.H."/>
        </authorList>
    </citation>
    <scope>NUCLEOTIDE SEQUENCE [LARGE SCALE GENOMIC DNA]</scope>
    <source>
        <strain evidence="1 2">Ter331</strain>
    </source>
</reference>
<reference evidence="2" key="6">
    <citation type="submission" date="2011-05" db="EMBL/GenBank/DDBJ databases">
        <title>Complete sequence of Collimonas fungivorans Ter331.</title>
        <authorList>
            <person name="Leveau J.H."/>
        </authorList>
    </citation>
    <scope>NUCLEOTIDE SEQUENCE [LARGE SCALE GENOMIC DNA]</scope>
    <source>
        <strain evidence="2">Ter331</strain>
    </source>
</reference>
<evidence type="ECO:0000313" key="1">
    <source>
        <dbReference type="EMBL" id="AEK60852.1"/>
    </source>
</evidence>
<organism evidence="1 2">
    <name type="scientific">Collimonas fungivorans (strain Ter331)</name>
    <dbReference type="NCBI Taxonomy" id="1005048"/>
    <lineage>
        <taxon>Bacteria</taxon>
        <taxon>Pseudomonadati</taxon>
        <taxon>Pseudomonadota</taxon>
        <taxon>Betaproteobacteria</taxon>
        <taxon>Burkholderiales</taxon>
        <taxon>Oxalobacteraceae</taxon>
        <taxon>Collimonas</taxon>
    </lineage>
</organism>